<dbReference type="RefSeq" id="WP_042543005.1">
    <property type="nucleotide sequence ID" value="NZ_JXSQ01000003.1"/>
</dbReference>
<evidence type="ECO:0000256" key="1">
    <source>
        <dbReference type="SAM" id="Phobius"/>
    </source>
</evidence>
<proteinExistence type="predicted"/>
<dbReference type="EMBL" id="JXSQ01000003">
    <property type="protein sequence ID" value="KIP53282.1"/>
    <property type="molecule type" value="Genomic_DNA"/>
</dbReference>
<organism evidence="2 3">
    <name type="scientific">Leucobacter komagatae</name>
    <dbReference type="NCBI Taxonomy" id="55969"/>
    <lineage>
        <taxon>Bacteria</taxon>
        <taxon>Bacillati</taxon>
        <taxon>Actinomycetota</taxon>
        <taxon>Actinomycetes</taxon>
        <taxon>Micrococcales</taxon>
        <taxon>Microbacteriaceae</taxon>
        <taxon>Leucobacter</taxon>
    </lineage>
</organism>
<sequence>MRSGTVGVRPVSGRGLVFLLAFVSFLALILIGPHIHGLNAAPTPVVSSAAAAAVTPDAAPSGAVIGVQGEHGQPGDDSLGVAAACVLVLLLTIGFFAARAAPRLAVARPRPAVRLRSVARAPRGLPLPLFRLLSISRT</sequence>
<dbReference type="Proteomes" id="UP000032120">
    <property type="component" value="Unassembled WGS sequence"/>
</dbReference>
<keyword evidence="1" id="KW-0472">Membrane</keyword>
<name>A0A0D0IQH3_9MICO</name>
<feature type="transmembrane region" description="Helical" evidence="1">
    <location>
        <begin position="79"/>
        <end position="98"/>
    </location>
</feature>
<dbReference type="AlphaFoldDB" id="A0A0D0IQH3"/>
<reference evidence="2 3" key="1">
    <citation type="submission" date="2015-01" db="EMBL/GenBank/DDBJ databases">
        <title>Draft genome sequence of Leucobacter komagatae strain VKM ST2845.</title>
        <authorList>
            <person name="Karlyshev A.V."/>
            <person name="Kudryashova E.B."/>
        </authorList>
    </citation>
    <scope>NUCLEOTIDE SEQUENCE [LARGE SCALE GENOMIC DNA]</scope>
    <source>
        <strain evidence="2 3">VKM ST2845</strain>
    </source>
</reference>
<gene>
    <name evidence="2" type="ORF">SD72_03230</name>
</gene>
<keyword evidence="1" id="KW-1133">Transmembrane helix</keyword>
<evidence type="ECO:0000313" key="3">
    <source>
        <dbReference type="Proteomes" id="UP000032120"/>
    </source>
</evidence>
<accession>A0A0D0IQH3</accession>
<keyword evidence="1" id="KW-0812">Transmembrane</keyword>
<comment type="caution">
    <text evidence="2">The sequence shown here is derived from an EMBL/GenBank/DDBJ whole genome shotgun (WGS) entry which is preliminary data.</text>
</comment>
<protein>
    <submittedName>
        <fullName evidence="2">Uncharacterized protein</fullName>
    </submittedName>
</protein>
<evidence type="ECO:0000313" key="2">
    <source>
        <dbReference type="EMBL" id="KIP53282.1"/>
    </source>
</evidence>
<keyword evidence="3" id="KW-1185">Reference proteome</keyword>